<reference evidence="3" key="1">
    <citation type="journal article" date="2019" name="Int. J. Syst. Evol. Microbiol.">
        <title>The Global Catalogue of Microorganisms (GCM) 10K type strain sequencing project: providing services to taxonomists for standard genome sequencing and annotation.</title>
        <authorList>
            <consortium name="The Broad Institute Genomics Platform"/>
            <consortium name="The Broad Institute Genome Sequencing Center for Infectious Disease"/>
            <person name="Wu L."/>
            <person name="Ma J."/>
        </authorList>
    </citation>
    <scope>NUCLEOTIDE SEQUENCE [LARGE SCALE GENOMIC DNA]</scope>
    <source>
        <strain evidence="3">JCM 9377</strain>
    </source>
</reference>
<evidence type="ECO:0000313" key="2">
    <source>
        <dbReference type="EMBL" id="GAA3220186.1"/>
    </source>
</evidence>
<sequence>MRYISQVVKIFRLLAAPFVALTLVLTASGAPARAEETDAQLATDWQNAWNFYKFYQCVTSPLPWTGRGTQTRDIAIDITAPAARVFSVYSDFRNHLGLGGFLRRVAIHSDTTAADGVRTVNSTAIEDVPTLDGLPPLSIKTHAQQRLHASELYFETDSWTLPNVVTHQKIVFTDLGGGVTRVSEHLVFEANLLLIDYTAANGVASHQATQAGLKNAIESGAL</sequence>
<dbReference type="InterPro" id="IPR023393">
    <property type="entry name" value="START-like_dom_sf"/>
</dbReference>
<dbReference type="Proteomes" id="UP001501237">
    <property type="component" value="Unassembled WGS sequence"/>
</dbReference>
<accession>A0ABP6QD64</accession>
<feature type="chain" id="PRO_5046492482" description="Polyketide cyclase/dehydrase/lipid transport protein" evidence="1">
    <location>
        <begin position="35"/>
        <end position="222"/>
    </location>
</feature>
<evidence type="ECO:0008006" key="4">
    <source>
        <dbReference type="Google" id="ProtNLM"/>
    </source>
</evidence>
<feature type="signal peptide" evidence="1">
    <location>
        <begin position="1"/>
        <end position="34"/>
    </location>
</feature>
<keyword evidence="3" id="KW-1185">Reference proteome</keyword>
<dbReference type="EMBL" id="BAAAUV010000011">
    <property type="protein sequence ID" value="GAA3220186.1"/>
    <property type="molecule type" value="Genomic_DNA"/>
</dbReference>
<evidence type="ECO:0000256" key="1">
    <source>
        <dbReference type="SAM" id="SignalP"/>
    </source>
</evidence>
<dbReference type="SUPFAM" id="SSF55961">
    <property type="entry name" value="Bet v1-like"/>
    <property type="match status" value="1"/>
</dbReference>
<comment type="caution">
    <text evidence="2">The sequence shown here is derived from an EMBL/GenBank/DDBJ whole genome shotgun (WGS) entry which is preliminary data.</text>
</comment>
<gene>
    <name evidence="2" type="ORF">GCM10010468_44620</name>
</gene>
<protein>
    <recommendedName>
        <fullName evidence="4">Polyketide cyclase/dehydrase/lipid transport protein</fullName>
    </recommendedName>
</protein>
<evidence type="ECO:0000313" key="3">
    <source>
        <dbReference type="Proteomes" id="UP001501237"/>
    </source>
</evidence>
<proteinExistence type="predicted"/>
<dbReference type="Gene3D" id="3.30.530.20">
    <property type="match status" value="1"/>
</dbReference>
<keyword evidence="1" id="KW-0732">Signal</keyword>
<name>A0ABP6QD64_9ACTN</name>
<organism evidence="2 3">
    <name type="scientific">Actinocorallia longicatena</name>
    <dbReference type="NCBI Taxonomy" id="111803"/>
    <lineage>
        <taxon>Bacteria</taxon>
        <taxon>Bacillati</taxon>
        <taxon>Actinomycetota</taxon>
        <taxon>Actinomycetes</taxon>
        <taxon>Streptosporangiales</taxon>
        <taxon>Thermomonosporaceae</taxon>
        <taxon>Actinocorallia</taxon>
    </lineage>
</organism>